<organism evidence="7 8">
    <name type="scientific">Isoptericola haloaureus</name>
    <dbReference type="NCBI Taxonomy" id="1542902"/>
    <lineage>
        <taxon>Bacteria</taxon>
        <taxon>Bacillati</taxon>
        <taxon>Actinomycetota</taxon>
        <taxon>Actinomycetes</taxon>
        <taxon>Micrococcales</taxon>
        <taxon>Promicromonosporaceae</taxon>
        <taxon>Isoptericola</taxon>
    </lineage>
</organism>
<dbReference type="Gene3D" id="3.20.20.140">
    <property type="entry name" value="Metal-dependent hydrolases"/>
    <property type="match status" value="1"/>
</dbReference>
<dbReference type="Proteomes" id="UP001310387">
    <property type="component" value="Unassembled WGS sequence"/>
</dbReference>
<evidence type="ECO:0000256" key="2">
    <source>
        <dbReference type="ARBA" id="ARBA00022723"/>
    </source>
</evidence>
<feature type="domain" description="Amidohydrolase-related" evidence="6">
    <location>
        <begin position="72"/>
        <end position="421"/>
    </location>
</feature>
<dbReference type="InterPro" id="IPR003764">
    <property type="entry name" value="GlcNAc_6-P_deAcase"/>
</dbReference>
<protein>
    <submittedName>
        <fullName evidence="7">Amidohydrolase family protein</fullName>
    </submittedName>
</protein>
<evidence type="ECO:0000256" key="4">
    <source>
        <dbReference type="ARBA" id="ARBA00023277"/>
    </source>
</evidence>
<dbReference type="EMBL" id="JBAGLP010000107">
    <property type="protein sequence ID" value="MEG3614221.1"/>
    <property type="molecule type" value="Genomic_DNA"/>
</dbReference>
<accession>A0ABU7Z4E8</accession>
<reference evidence="7" key="1">
    <citation type="journal article" date="2024" name="Antonie Van Leeuwenhoek">
        <title>Isoptericola haloaureus sp. nov., a dimorphic actinobacterium isolated from mangrove sediments of southeast India, implicating biosaline agricultural significance through nitrogen fixation and salt tolerance genes.</title>
        <authorList>
            <person name="Prathaban M."/>
            <person name="Prathiviraj R."/>
            <person name="Ravichandran M."/>
            <person name="Natarajan S.D."/>
            <person name="Sobanaa M."/>
            <person name="Hari Krishna Kumar S."/>
            <person name="Chandrasekar V."/>
            <person name="Selvin J."/>
        </authorList>
    </citation>
    <scope>NUCLEOTIDE SEQUENCE</scope>
    <source>
        <strain evidence="7">MP1014</strain>
    </source>
</reference>
<comment type="similarity">
    <text evidence="1 5">Belongs to the metallo-dependent hydrolases superfamily. NagA family.</text>
</comment>
<evidence type="ECO:0000256" key="1">
    <source>
        <dbReference type="ARBA" id="ARBA00010716"/>
    </source>
</evidence>
<evidence type="ECO:0000256" key="3">
    <source>
        <dbReference type="ARBA" id="ARBA00022801"/>
    </source>
</evidence>
<keyword evidence="3 5" id="KW-0378">Hydrolase</keyword>
<comment type="caution">
    <text evidence="7">The sequence shown here is derived from an EMBL/GenBank/DDBJ whole genome shotgun (WGS) entry which is preliminary data.</text>
</comment>
<proteinExistence type="inferred from homology"/>
<dbReference type="PIRSF" id="PIRSF038994">
    <property type="entry name" value="NagA"/>
    <property type="match status" value="1"/>
</dbReference>
<dbReference type="PANTHER" id="PTHR11113">
    <property type="entry name" value="N-ACETYLGLUCOSAMINE-6-PHOSPHATE DEACETYLASE"/>
    <property type="match status" value="1"/>
</dbReference>
<evidence type="ECO:0000313" key="7">
    <source>
        <dbReference type="EMBL" id="MEG3614221.1"/>
    </source>
</evidence>
<dbReference type="Pfam" id="PF01979">
    <property type="entry name" value="Amidohydro_1"/>
    <property type="match status" value="1"/>
</dbReference>
<keyword evidence="4 5" id="KW-0119">Carbohydrate metabolism</keyword>
<dbReference type="InterPro" id="IPR006680">
    <property type="entry name" value="Amidohydro-rel"/>
</dbReference>
<dbReference type="RefSeq" id="WP_332901050.1">
    <property type="nucleotide sequence ID" value="NZ_JBAGLP010000107.1"/>
</dbReference>
<evidence type="ECO:0000259" key="6">
    <source>
        <dbReference type="Pfam" id="PF01979"/>
    </source>
</evidence>
<gene>
    <name evidence="7" type="ORF">V5O49_03685</name>
</gene>
<evidence type="ECO:0000313" key="8">
    <source>
        <dbReference type="Proteomes" id="UP001310387"/>
    </source>
</evidence>
<name>A0ABU7Z4E8_9MICO</name>
<dbReference type="PANTHER" id="PTHR11113:SF14">
    <property type="entry name" value="N-ACETYLGLUCOSAMINE-6-PHOSPHATE DEACETYLASE"/>
    <property type="match status" value="1"/>
</dbReference>
<keyword evidence="8" id="KW-1185">Reference proteome</keyword>
<dbReference type="SUPFAM" id="SSF51556">
    <property type="entry name" value="Metallo-dependent hydrolases"/>
    <property type="match status" value="1"/>
</dbReference>
<dbReference type="InterPro" id="IPR011059">
    <property type="entry name" value="Metal-dep_hydrolase_composite"/>
</dbReference>
<dbReference type="SUPFAM" id="SSF51338">
    <property type="entry name" value="Composite domain of metallo-dependent hydrolases"/>
    <property type="match status" value="1"/>
</dbReference>
<dbReference type="Gene3D" id="2.30.40.10">
    <property type="entry name" value="Urease, subunit C, domain 1"/>
    <property type="match status" value="1"/>
</dbReference>
<dbReference type="InterPro" id="IPR032466">
    <property type="entry name" value="Metal_Hydrolase"/>
</dbReference>
<evidence type="ECO:0000256" key="5">
    <source>
        <dbReference type="PIRNR" id="PIRNR038994"/>
    </source>
</evidence>
<keyword evidence="2" id="KW-0479">Metal-binding</keyword>
<reference evidence="7" key="2">
    <citation type="submission" date="2024-02" db="EMBL/GenBank/DDBJ databases">
        <authorList>
            <person name="Prathaban M."/>
            <person name="Mythili R."/>
            <person name="Sharmila Devi N."/>
            <person name="Sobanaa M."/>
            <person name="Prathiviraj R."/>
            <person name="Selvin J."/>
        </authorList>
    </citation>
    <scope>NUCLEOTIDE SEQUENCE</scope>
    <source>
        <strain evidence="7">MP1014</strain>
    </source>
</reference>
<sequence>MVTDPADAQDSPRPPSVFALRGDVVTPDRLIHDGAVVVADDRIVWVGPLEEAAAAGVGDEVARADEPTPGAYVLPGLVDLHNHGGGGASFPDATSVDDVMTAVLEHRRHGTTTLLASLVTADRETLLDRTRLLAEVADRGEVAGIHAEGPFLSAARCGAQDPHWLVAGDVTLARELAEAARGHLRTMTVAPEVDGVTGPGGAAAALVRSGVIPSLGHTDASAEDAEALLRQVAEDLGRGEGATGRMTATHLFNGMRPLHHRDPGPVAACLAAASRGDLVVELVGDGVHLDPATVRTVMQTVGVDQVALVTDAMAAAGMADGDYDLGPQSVVVRDGVARLADPEEPEGGAIAGSTAHLLDVVRRTVLAGVPLVPAVRCASWVPAGVLGMTDVGGLVAGRRADVVVTDRDLTVQHVCRGGRPV</sequence>